<dbReference type="PANTHER" id="PTHR41287">
    <property type="match status" value="1"/>
</dbReference>
<dbReference type="InterPro" id="IPR046461">
    <property type="entry name" value="TerL_ATPase"/>
</dbReference>
<name>A0AB73H4F3_LISIO</name>
<accession>A0AB73H4F3</accession>
<reference evidence="3 4" key="1">
    <citation type="submission" date="2020-03" db="EMBL/GenBank/DDBJ databases">
        <title>Soil Listeria distribution.</title>
        <authorList>
            <person name="Liao J."/>
            <person name="Wiedmann M."/>
        </authorList>
    </citation>
    <scope>NUCLEOTIDE SEQUENCE [LARGE SCALE GENOMIC DNA]</scope>
    <source>
        <strain evidence="3 4">FSL L7-0297</strain>
    </source>
</reference>
<protein>
    <submittedName>
        <fullName evidence="3">Terminase large subunit</fullName>
    </submittedName>
</protein>
<evidence type="ECO:0000313" key="4">
    <source>
        <dbReference type="Proteomes" id="UP000552309"/>
    </source>
</evidence>
<dbReference type="AlphaFoldDB" id="A0AB73H4F3"/>
<dbReference type="InterPro" id="IPR046462">
    <property type="entry name" value="TerL_nuclease"/>
</dbReference>
<dbReference type="GO" id="GO:0004519">
    <property type="term" value="F:endonuclease activity"/>
    <property type="evidence" value="ECO:0007669"/>
    <property type="project" value="InterPro"/>
</dbReference>
<proteinExistence type="predicted"/>
<feature type="domain" description="Terminase large subunit-like endonuclease" evidence="2">
    <location>
        <begin position="271"/>
        <end position="553"/>
    </location>
</feature>
<comment type="caution">
    <text evidence="3">The sequence shown here is derived from an EMBL/GenBank/DDBJ whole genome shotgun (WGS) entry which is preliminary data.</text>
</comment>
<evidence type="ECO:0000259" key="2">
    <source>
        <dbReference type="Pfam" id="PF20441"/>
    </source>
</evidence>
<dbReference type="Pfam" id="PF20441">
    <property type="entry name" value="TerL_nuclease"/>
    <property type="match status" value="1"/>
</dbReference>
<sequence length="576" mass="67844">MRYFDQYYALIDSWKVILCKETRLQIERINRFKKEYTFKQDEADKRIGFIEEECSHTKGSNDKLKLSLPQKVWLESAWGFYYMEEVEKTDPDTLETYKVFEERRLTREVAIIVPRGTGKTTLGAAIGLVGQLIDGEYGADIQMLGYDRKQASYIYNAQRAMLTRTDSILYKLKQRNKLRSTKQGLLFTPTNSLANISTSDYESLDGTNCHYNIFDEVHTYEDDFIKVTNDGSRTKRKNWISWYISTQGTKREKTFDKYYEEWESILDGTIKNDHISIWIYKLDEIDEIHDKKMWFKAMPLLGITTRIEDIEREVIACKNNPVKQAELMAKTFNLPVNNYLSYFDNEECKGNKEAFKQELFQGDEFRNAYCVIGMDLSDVNDICAISFMIVDGDKRYFLTRKYLPRVRVNRLPKDRRDQYAEWEKDGNLIIHDLDLNDDAFIFEDIKAFMQEKHLYPVFVGYDSWQSKDIVRRFTEYYGDITYKVQQTTKVLSNPLKIYKAKIGAGKIIFDDPVGTWCHMNIKVKVDGNGNIFPNKEKAKDKIDVVLANLDAFIAYENNKENLEYYFQKEVLSEWPE</sequence>
<dbReference type="Proteomes" id="UP000552309">
    <property type="component" value="Unassembled WGS sequence"/>
</dbReference>
<evidence type="ECO:0000259" key="1">
    <source>
        <dbReference type="Pfam" id="PF03354"/>
    </source>
</evidence>
<dbReference type="PANTHER" id="PTHR41287:SF1">
    <property type="entry name" value="PROTEIN YMFN"/>
    <property type="match status" value="1"/>
</dbReference>
<organism evidence="3 4">
    <name type="scientific">Listeria innocua</name>
    <dbReference type="NCBI Taxonomy" id="1642"/>
    <lineage>
        <taxon>Bacteria</taxon>
        <taxon>Bacillati</taxon>
        <taxon>Bacillota</taxon>
        <taxon>Bacilli</taxon>
        <taxon>Bacillales</taxon>
        <taxon>Listeriaceae</taxon>
        <taxon>Listeria</taxon>
    </lineage>
</organism>
<dbReference type="Gene3D" id="3.40.50.300">
    <property type="entry name" value="P-loop containing nucleotide triphosphate hydrolases"/>
    <property type="match status" value="1"/>
</dbReference>
<feature type="domain" description="Terminase large subunit-like ATPase" evidence="1">
    <location>
        <begin position="104"/>
        <end position="263"/>
    </location>
</feature>
<dbReference type="Pfam" id="PF03354">
    <property type="entry name" value="TerL_ATPase"/>
    <property type="match status" value="1"/>
</dbReference>
<dbReference type="InterPro" id="IPR027417">
    <property type="entry name" value="P-loop_NTPase"/>
</dbReference>
<dbReference type="InterPro" id="IPR005021">
    <property type="entry name" value="Terminase_largesu-like"/>
</dbReference>
<dbReference type="EMBL" id="JAARXV010000001">
    <property type="protein sequence ID" value="MBC2140738.1"/>
    <property type="molecule type" value="Genomic_DNA"/>
</dbReference>
<gene>
    <name evidence="3" type="ORF">HCA89_00330</name>
</gene>
<evidence type="ECO:0000313" key="3">
    <source>
        <dbReference type="EMBL" id="MBC2140738.1"/>
    </source>
</evidence>